<dbReference type="InterPro" id="IPR000361">
    <property type="entry name" value="ATAP_core_dom"/>
</dbReference>
<reference evidence="3" key="1">
    <citation type="journal article" date="2015" name="BMC Genomics">
        <title>Comparative genomics of Fructobacillus spp. and Leuconostoc spp. reveals niche-specific evolution of Fructobacillus spp.</title>
        <authorList>
            <person name="Endo A."/>
            <person name="Tanizawa Y."/>
            <person name="Tanaka N."/>
            <person name="Maeno S."/>
            <person name="Kumar H."/>
            <person name="Shiwa Y."/>
            <person name="Okada S."/>
            <person name="Yoshikawa H."/>
            <person name="Dicks L."/>
            <person name="Nakagawa J."/>
            <person name="Arita M."/>
        </authorList>
    </citation>
    <scope>NUCLEOTIDE SEQUENCE [LARGE SCALE GENOMIC DNA]</scope>
    <source>
        <strain evidence="3">F214-1</strain>
    </source>
</reference>
<dbReference type="RefSeq" id="WP_059394038.1">
    <property type="nucleotide sequence ID" value="NZ_BOJU01000003.1"/>
</dbReference>
<protein>
    <submittedName>
        <fullName evidence="2">Predicted Fe-S cluster biosynthesis protein YqkB (YqkB)</fullName>
    </submittedName>
</protein>
<dbReference type="Proteomes" id="UP000064514">
    <property type="component" value="Unassembled WGS sequence"/>
</dbReference>
<sequence>MKLTFTPAAADRLQKFLGDDVKMVLDFDDGVGPFSDEANCTLALSFNLVFVNKDTDLSEFGAKIDSNLGEIYAKPYSTDQMDEEMTVDVNEKYLRYSLAGRGGELDPALGIKKVA</sequence>
<feature type="domain" description="Core" evidence="1">
    <location>
        <begin position="1"/>
        <end position="113"/>
    </location>
</feature>
<gene>
    <name evidence="3" type="ORF">FTRO_0070330</name>
    <name evidence="2" type="ORF">R53137_KAKDMLNK_00983</name>
</gene>
<keyword evidence="4" id="KW-1185">Reference proteome</keyword>
<reference evidence="2 4" key="2">
    <citation type="submission" date="2023-10" db="EMBL/GenBank/DDBJ databases">
        <authorList>
            <person name="Botero Cardona J."/>
        </authorList>
    </citation>
    <scope>NUCLEOTIDE SEQUENCE [LARGE SCALE GENOMIC DNA]</scope>
    <source>
        <strain evidence="2 4">R-53137</strain>
    </source>
</reference>
<evidence type="ECO:0000313" key="2">
    <source>
        <dbReference type="EMBL" id="CAK1244497.1"/>
    </source>
</evidence>
<organism evidence="3">
    <name type="scientific">Fructobacillus tropaeoli</name>
    <dbReference type="NCBI Taxonomy" id="709323"/>
    <lineage>
        <taxon>Bacteria</taxon>
        <taxon>Bacillati</taxon>
        <taxon>Bacillota</taxon>
        <taxon>Bacilli</taxon>
        <taxon>Lactobacillales</taxon>
        <taxon>Lactobacillaceae</taxon>
        <taxon>Fructobacillus</taxon>
    </lineage>
</organism>
<evidence type="ECO:0000313" key="4">
    <source>
        <dbReference type="Proteomes" id="UP001314262"/>
    </source>
</evidence>
<name>A0A3F3H4M8_9LACO</name>
<dbReference type="EMBL" id="DF968084">
    <property type="protein sequence ID" value="GAP04672.1"/>
    <property type="molecule type" value="Genomic_DNA"/>
</dbReference>
<dbReference type="Proteomes" id="UP001314262">
    <property type="component" value="Unassembled WGS sequence"/>
</dbReference>
<dbReference type="EMBL" id="CAUZLT010000003">
    <property type="protein sequence ID" value="CAK1244497.1"/>
    <property type="molecule type" value="Genomic_DNA"/>
</dbReference>
<dbReference type="Pfam" id="PF01521">
    <property type="entry name" value="Fe-S_biosyn"/>
    <property type="match status" value="1"/>
</dbReference>
<proteinExistence type="predicted"/>
<accession>A0A3F3H4M8</accession>
<dbReference type="Gene3D" id="2.60.300.12">
    <property type="entry name" value="HesB-like domain"/>
    <property type="match status" value="1"/>
</dbReference>
<dbReference type="AlphaFoldDB" id="A0A3F3H4M8"/>
<evidence type="ECO:0000313" key="3">
    <source>
        <dbReference type="EMBL" id="GAP04672.1"/>
    </source>
</evidence>
<dbReference type="STRING" id="709323.GCA_001047135_01232"/>
<dbReference type="InterPro" id="IPR035903">
    <property type="entry name" value="HesB-like_dom_sf"/>
</dbReference>
<evidence type="ECO:0000259" key="1">
    <source>
        <dbReference type="Pfam" id="PF01521"/>
    </source>
</evidence>
<dbReference type="SUPFAM" id="SSF89360">
    <property type="entry name" value="HesB-like domain"/>
    <property type="match status" value="1"/>
</dbReference>